<accession>A0A7R9AEE0</accession>
<dbReference type="PANTHER" id="PTHR46121:SF1">
    <property type="entry name" value="STARD3 N-TERMINAL-LIKE PROTEIN"/>
    <property type="match status" value="1"/>
</dbReference>
<dbReference type="InterPro" id="IPR002913">
    <property type="entry name" value="START_lipid-bd_dom"/>
</dbReference>
<evidence type="ECO:0000313" key="3">
    <source>
        <dbReference type="EMBL" id="CAD7252272.1"/>
    </source>
</evidence>
<evidence type="ECO:0000256" key="1">
    <source>
        <dbReference type="SAM" id="MobiDB-lite"/>
    </source>
</evidence>
<dbReference type="GO" id="GO:0099044">
    <property type="term" value="P:vesicle tethering to endoplasmic reticulum"/>
    <property type="evidence" value="ECO:0007669"/>
    <property type="project" value="TreeGrafter"/>
</dbReference>
<gene>
    <name evidence="3" type="ORF">DSTB1V02_LOCUS12030</name>
</gene>
<dbReference type="GO" id="GO:0030301">
    <property type="term" value="P:cholesterol transport"/>
    <property type="evidence" value="ECO:0007669"/>
    <property type="project" value="TreeGrafter"/>
</dbReference>
<dbReference type="Pfam" id="PF01852">
    <property type="entry name" value="START"/>
    <property type="match status" value="1"/>
</dbReference>
<dbReference type="GO" id="GO:0140284">
    <property type="term" value="C:endoplasmic reticulum-endosome membrane contact site"/>
    <property type="evidence" value="ECO:0007669"/>
    <property type="project" value="TreeGrafter"/>
</dbReference>
<dbReference type="OrthoDB" id="74575at2759"/>
<dbReference type="AlphaFoldDB" id="A0A7R9AEE0"/>
<dbReference type="EMBL" id="CAJPEV010004264">
    <property type="protein sequence ID" value="CAG0901479.1"/>
    <property type="molecule type" value="Genomic_DNA"/>
</dbReference>
<dbReference type="InterPro" id="IPR023393">
    <property type="entry name" value="START-like_dom_sf"/>
</dbReference>
<dbReference type="Gene3D" id="3.30.530.20">
    <property type="match status" value="1"/>
</dbReference>
<dbReference type="GO" id="GO:0031902">
    <property type="term" value="C:late endosome membrane"/>
    <property type="evidence" value="ECO:0007669"/>
    <property type="project" value="TreeGrafter"/>
</dbReference>
<feature type="compositionally biased region" description="Polar residues" evidence="1">
    <location>
        <begin position="57"/>
        <end position="66"/>
    </location>
</feature>
<dbReference type="EMBL" id="LR903781">
    <property type="protein sequence ID" value="CAD7252272.1"/>
    <property type="molecule type" value="Genomic_DNA"/>
</dbReference>
<name>A0A7R9AEE0_9CRUS</name>
<evidence type="ECO:0000259" key="2">
    <source>
        <dbReference type="PROSITE" id="PS50848"/>
    </source>
</evidence>
<organism evidence="3">
    <name type="scientific">Darwinula stevensoni</name>
    <dbReference type="NCBI Taxonomy" id="69355"/>
    <lineage>
        <taxon>Eukaryota</taxon>
        <taxon>Metazoa</taxon>
        <taxon>Ecdysozoa</taxon>
        <taxon>Arthropoda</taxon>
        <taxon>Crustacea</taxon>
        <taxon>Oligostraca</taxon>
        <taxon>Ostracoda</taxon>
        <taxon>Podocopa</taxon>
        <taxon>Podocopida</taxon>
        <taxon>Darwinulocopina</taxon>
        <taxon>Darwinuloidea</taxon>
        <taxon>Darwinulidae</taxon>
        <taxon>Darwinula</taxon>
    </lineage>
</organism>
<protein>
    <recommendedName>
        <fullName evidence="2">START domain-containing protein</fullName>
    </recommendedName>
</protein>
<feature type="domain" description="START" evidence="2">
    <location>
        <begin position="229"/>
        <end position="380"/>
    </location>
</feature>
<dbReference type="GO" id="GO:0015485">
    <property type="term" value="F:cholesterol binding"/>
    <property type="evidence" value="ECO:0007669"/>
    <property type="project" value="TreeGrafter"/>
</dbReference>
<feature type="region of interest" description="Disordered" evidence="1">
    <location>
        <begin position="1"/>
        <end position="66"/>
    </location>
</feature>
<dbReference type="InterPro" id="IPR051869">
    <property type="entry name" value="STARD3"/>
</dbReference>
<evidence type="ECO:0000313" key="4">
    <source>
        <dbReference type="Proteomes" id="UP000677054"/>
    </source>
</evidence>
<sequence length="388" mass="44068">MNSQVFRPLQARAQPRLRQKDLRASSPSHARSLDRRASRQRNRESTRSGIRPKGIPQRSTRVSSSPLFGNGVVRTLGGGSTVTFCDPVNEWDSSGVEASSYTLHALWIGSGEVPSLGNPLQSSKEASEMKMFALELILKTMHFLQDVTLSCRDDLSSFDSSTTQLLTKKCGDAGERALEKFRFNLERKDWKLEKDYGEEGITIKSVFDQETKTHFLLTEALLDFDCDWVFRDLKGHTLAATADWYADVMEYKIVQRLTDDCWVVYQVTEPKLGGLFAGRDMVILVYFGEMRDSKVTSFVSTTWPGLEPRKKMVRAEMQEGGGISLSPDQEQDATRTRLRWVSSLDFKIPFVPSTILQKLYADGCRNYIIGLRKYLSTRHQLHLQDLQD</sequence>
<keyword evidence="4" id="KW-1185">Reference proteome</keyword>
<dbReference type="GO" id="GO:0005765">
    <property type="term" value="C:lysosomal membrane"/>
    <property type="evidence" value="ECO:0007669"/>
    <property type="project" value="TreeGrafter"/>
</dbReference>
<dbReference type="GO" id="GO:0005789">
    <property type="term" value="C:endoplasmic reticulum membrane"/>
    <property type="evidence" value="ECO:0007669"/>
    <property type="project" value="TreeGrafter"/>
</dbReference>
<dbReference type="PROSITE" id="PS50848">
    <property type="entry name" value="START"/>
    <property type="match status" value="1"/>
</dbReference>
<dbReference type="PANTHER" id="PTHR46121">
    <property type="entry name" value="STEROIDOGENIC ACUTE REGULATORY PROTEIN-LIKE"/>
    <property type="match status" value="1"/>
</dbReference>
<dbReference type="Proteomes" id="UP000677054">
    <property type="component" value="Unassembled WGS sequence"/>
</dbReference>
<reference evidence="3" key="1">
    <citation type="submission" date="2020-11" db="EMBL/GenBank/DDBJ databases">
        <authorList>
            <person name="Tran Van P."/>
        </authorList>
    </citation>
    <scope>NUCLEOTIDE SEQUENCE</scope>
</reference>
<proteinExistence type="predicted"/>
<feature type="compositionally biased region" description="Basic and acidic residues" evidence="1">
    <location>
        <begin position="31"/>
        <end position="46"/>
    </location>
</feature>
<dbReference type="SUPFAM" id="SSF55961">
    <property type="entry name" value="Bet v1-like"/>
    <property type="match status" value="1"/>
</dbReference>